<dbReference type="EMBL" id="JAAMPC010000009">
    <property type="protein sequence ID" value="KAG2294893.1"/>
    <property type="molecule type" value="Genomic_DNA"/>
</dbReference>
<name>A0A8X7RT48_BRACI</name>
<dbReference type="InterPro" id="IPR036691">
    <property type="entry name" value="Endo/exonu/phosph_ase_sf"/>
</dbReference>
<accession>A0A8X7RT48</accession>
<gene>
    <name evidence="2" type="ORF">Bca52824_041562</name>
</gene>
<dbReference type="SUPFAM" id="SSF56219">
    <property type="entry name" value="DNase I-like"/>
    <property type="match status" value="1"/>
</dbReference>
<evidence type="ECO:0000259" key="1">
    <source>
        <dbReference type="Pfam" id="PF03372"/>
    </source>
</evidence>
<dbReference type="InterPro" id="IPR005135">
    <property type="entry name" value="Endo/exonuclease/phosphatase"/>
</dbReference>
<dbReference type="OrthoDB" id="1109368at2759"/>
<dbReference type="PANTHER" id="PTHR33710">
    <property type="entry name" value="BNAC02G09200D PROTEIN"/>
    <property type="match status" value="1"/>
</dbReference>
<dbReference type="Gene3D" id="3.60.10.10">
    <property type="entry name" value="Endonuclease/exonuclease/phosphatase"/>
    <property type="match status" value="1"/>
</dbReference>
<proteinExistence type="predicted"/>
<comment type="caution">
    <text evidence="2">The sequence shown here is derived from an EMBL/GenBank/DDBJ whole genome shotgun (WGS) entry which is preliminary data.</text>
</comment>
<sequence length="279" mass="33449">MWKDSYQVVVLSSDKRIIDLRISIGSTSFFLTLVYGDPVKARRREVDDAWMLAGDFNELLSNDEKSGGAVREESSFWDFRDMVKNCKLREIQYSGNCLSWGGWREKVWVQCRLDRSFGNSEWFSLFPRSNMEYLDMWASDHRPIRICFALERDAPNKRRFFFDKRMLSREGFEDLVRRSWEGEGNNQGCTMDRISRCRRKIMEWRKRNDMNSKEKIVRLRAALEQEVSLPLPSYRRMQRLKQDLAEALREEELFWRQKCREEWLRAGDRNTKSKRKSGC</sequence>
<evidence type="ECO:0000313" key="2">
    <source>
        <dbReference type="EMBL" id="KAG2294893.1"/>
    </source>
</evidence>
<dbReference type="PANTHER" id="PTHR33710:SF62">
    <property type="entry name" value="DUF4283 DOMAIN PROTEIN"/>
    <property type="match status" value="1"/>
</dbReference>
<dbReference type="GO" id="GO:0003824">
    <property type="term" value="F:catalytic activity"/>
    <property type="evidence" value="ECO:0007669"/>
    <property type="project" value="InterPro"/>
</dbReference>
<dbReference type="Proteomes" id="UP000886595">
    <property type="component" value="Unassembled WGS sequence"/>
</dbReference>
<evidence type="ECO:0000313" key="3">
    <source>
        <dbReference type="Proteomes" id="UP000886595"/>
    </source>
</evidence>
<feature type="domain" description="Endonuclease/exonuclease/phosphatase" evidence="1">
    <location>
        <begin position="43"/>
        <end position="141"/>
    </location>
</feature>
<reference evidence="2 3" key="1">
    <citation type="submission" date="2020-02" db="EMBL/GenBank/DDBJ databases">
        <authorList>
            <person name="Ma Q."/>
            <person name="Huang Y."/>
            <person name="Song X."/>
            <person name="Pei D."/>
        </authorList>
    </citation>
    <scope>NUCLEOTIDE SEQUENCE [LARGE SCALE GENOMIC DNA]</scope>
    <source>
        <strain evidence="2">Sxm20200214</strain>
        <tissue evidence="2">Leaf</tissue>
    </source>
</reference>
<keyword evidence="3" id="KW-1185">Reference proteome</keyword>
<organism evidence="2 3">
    <name type="scientific">Brassica carinata</name>
    <name type="common">Ethiopian mustard</name>
    <name type="synonym">Abyssinian cabbage</name>
    <dbReference type="NCBI Taxonomy" id="52824"/>
    <lineage>
        <taxon>Eukaryota</taxon>
        <taxon>Viridiplantae</taxon>
        <taxon>Streptophyta</taxon>
        <taxon>Embryophyta</taxon>
        <taxon>Tracheophyta</taxon>
        <taxon>Spermatophyta</taxon>
        <taxon>Magnoliopsida</taxon>
        <taxon>eudicotyledons</taxon>
        <taxon>Gunneridae</taxon>
        <taxon>Pentapetalae</taxon>
        <taxon>rosids</taxon>
        <taxon>malvids</taxon>
        <taxon>Brassicales</taxon>
        <taxon>Brassicaceae</taxon>
        <taxon>Brassiceae</taxon>
        <taxon>Brassica</taxon>
    </lineage>
</organism>
<protein>
    <recommendedName>
        <fullName evidence="1">Endonuclease/exonuclease/phosphatase domain-containing protein</fullName>
    </recommendedName>
</protein>
<dbReference type="Pfam" id="PF03372">
    <property type="entry name" value="Exo_endo_phos"/>
    <property type="match status" value="1"/>
</dbReference>
<dbReference type="AlphaFoldDB" id="A0A8X7RT48"/>